<evidence type="ECO:0000313" key="6">
    <source>
        <dbReference type="Proteomes" id="UP000282087"/>
    </source>
</evidence>
<protein>
    <recommendedName>
        <fullName evidence="3">CCHC-type domain-containing protein</fullName>
    </recommendedName>
</protein>
<dbReference type="Proteomes" id="UP000282087">
    <property type="component" value="Unassembled WGS sequence"/>
</dbReference>
<dbReference type="Gene3D" id="4.10.60.10">
    <property type="entry name" value="Zinc finger, CCHC-type"/>
    <property type="match status" value="1"/>
</dbReference>
<sequence>MDDSVTMTQHQVKFDEIIGGLQSLGEQVDEARQLVYEIIASIVENAKDVTLIEVKEKIFKEYERKNKKEATKRTLKATTHGVKLKNASFDKGGRNNGRKNNVSRKRSEFKGKCFNCDKFGHMKRDCPDITWFGIYDEDAVFVAGKGRSS</sequence>
<dbReference type="SMART" id="SM00343">
    <property type="entry name" value="ZnF_C2HC"/>
    <property type="match status" value="1"/>
</dbReference>
<comment type="caution">
    <text evidence="4">The sequence shown here is derived from an EMBL/GenBank/DDBJ whole genome shotgun (WGS) entry which is preliminary data.</text>
</comment>
<keyword evidence="6" id="KW-1185">Reference proteome</keyword>
<name>A0A3M6VMW8_9STRA</name>
<evidence type="ECO:0000313" key="4">
    <source>
        <dbReference type="EMBL" id="RMX68275.1"/>
    </source>
</evidence>
<feature type="domain" description="CCHC-type" evidence="3">
    <location>
        <begin position="112"/>
        <end position="128"/>
    </location>
</feature>
<organism evidence="4 6">
    <name type="scientific">Peronospora effusa</name>
    <dbReference type="NCBI Taxonomy" id="542832"/>
    <lineage>
        <taxon>Eukaryota</taxon>
        <taxon>Sar</taxon>
        <taxon>Stramenopiles</taxon>
        <taxon>Oomycota</taxon>
        <taxon>Peronosporomycetes</taxon>
        <taxon>Peronosporales</taxon>
        <taxon>Peronosporaceae</taxon>
        <taxon>Peronospora</taxon>
    </lineage>
</organism>
<dbReference type="EMBL" id="QLLG01000085">
    <property type="protein sequence ID" value="RMX68275.1"/>
    <property type="molecule type" value="Genomic_DNA"/>
</dbReference>
<evidence type="ECO:0000256" key="2">
    <source>
        <dbReference type="SAM" id="MobiDB-lite"/>
    </source>
</evidence>
<keyword evidence="1" id="KW-0479">Metal-binding</keyword>
<dbReference type="Pfam" id="PF00098">
    <property type="entry name" value="zf-CCHC"/>
    <property type="match status" value="1"/>
</dbReference>
<keyword evidence="1" id="KW-0862">Zinc</keyword>
<feature type="region of interest" description="Disordered" evidence="2">
    <location>
        <begin position="83"/>
        <end position="105"/>
    </location>
</feature>
<evidence type="ECO:0000313" key="7">
    <source>
        <dbReference type="Proteomes" id="UP000286097"/>
    </source>
</evidence>
<dbReference type="SUPFAM" id="SSF57756">
    <property type="entry name" value="Retrovirus zinc finger-like domains"/>
    <property type="match status" value="1"/>
</dbReference>
<dbReference type="GO" id="GO:0003676">
    <property type="term" value="F:nucleic acid binding"/>
    <property type="evidence" value="ECO:0007669"/>
    <property type="project" value="InterPro"/>
</dbReference>
<dbReference type="InterPro" id="IPR036875">
    <property type="entry name" value="Znf_CCHC_sf"/>
</dbReference>
<dbReference type="InterPro" id="IPR001878">
    <property type="entry name" value="Znf_CCHC"/>
</dbReference>
<dbReference type="PROSITE" id="PS50158">
    <property type="entry name" value="ZF_CCHC"/>
    <property type="match status" value="1"/>
</dbReference>
<dbReference type="VEuPathDB" id="FungiDB:DD237_006369"/>
<keyword evidence="1" id="KW-0863">Zinc-finger</keyword>
<evidence type="ECO:0000256" key="1">
    <source>
        <dbReference type="PROSITE-ProRule" id="PRU00047"/>
    </source>
</evidence>
<evidence type="ECO:0000313" key="5">
    <source>
        <dbReference type="EMBL" id="RQM15120.1"/>
    </source>
</evidence>
<dbReference type="GO" id="GO:0008270">
    <property type="term" value="F:zinc ion binding"/>
    <property type="evidence" value="ECO:0007669"/>
    <property type="project" value="UniProtKB-KW"/>
</dbReference>
<reference evidence="6 7" key="1">
    <citation type="submission" date="2018-06" db="EMBL/GenBank/DDBJ databases">
        <title>Comparative genomics of downy mildews reveals potential adaptations to biotrophy.</title>
        <authorList>
            <person name="Fletcher K."/>
            <person name="Klosterman S.J."/>
            <person name="Derevnina L."/>
            <person name="Martin F."/>
            <person name="Koike S."/>
            <person name="Reyes Chin-Wo S."/>
            <person name="Mou B."/>
            <person name="Michelmore R."/>
        </authorList>
    </citation>
    <scope>NUCLEOTIDE SEQUENCE [LARGE SCALE GENOMIC DNA]</scope>
    <source>
        <strain evidence="5 7">R13</strain>
        <strain evidence="4 6">R14</strain>
    </source>
</reference>
<accession>A0A3M6VMW8</accession>
<evidence type="ECO:0000259" key="3">
    <source>
        <dbReference type="PROSITE" id="PS50158"/>
    </source>
</evidence>
<gene>
    <name evidence="5" type="ORF">DD237_006369</name>
    <name evidence="4" type="ORF">DD238_006000</name>
</gene>
<dbReference type="AlphaFoldDB" id="A0A3M6VMW8"/>
<dbReference type="EMBL" id="QKXF01000169">
    <property type="protein sequence ID" value="RQM15120.1"/>
    <property type="molecule type" value="Genomic_DNA"/>
</dbReference>
<dbReference type="Proteomes" id="UP000286097">
    <property type="component" value="Unassembled WGS sequence"/>
</dbReference>
<dbReference type="Pfam" id="PF14223">
    <property type="entry name" value="Retrotran_gag_2"/>
    <property type="match status" value="1"/>
</dbReference>
<proteinExistence type="predicted"/>